<dbReference type="SMART" id="SM00256">
    <property type="entry name" value="FBOX"/>
    <property type="match status" value="2"/>
</dbReference>
<evidence type="ECO:0000256" key="1">
    <source>
        <dbReference type="SAM" id="MobiDB-lite"/>
    </source>
</evidence>
<name>A0A5N6QY87_9ROSI</name>
<evidence type="ECO:0000259" key="2">
    <source>
        <dbReference type="SMART" id="SM00256"/>
    </source>
</evidence>
<dbReference type="PANTHER" id="PTHR39741:SF2">
    <property type="entry name" value="F-BOX DOMAIN-CONTAINING PROTEIN"/>
    <property type="match status" value="1"/>
</dbReference>
<sequence>MGTGFSGFPAESNGGSPPTKRSLGDLTENCVSSILMHLDPLEICRLARLNRAFRGASWADFVWESKLPSNYKFLMSGKLCMAISSKALRITGIDDRRYWNFIPTEESRFHTIAYLQQIWWVEIVGEIELEFPQGKYGVFFRLQLGKASNKRFGRRVCNLDQVHGWDIKPVRFQMSVSNGQRAISECYLHEAGNWEHYHVGDFVVDNPNTPTKINFSMIQIDCTHTKGGLCVDSVLICFLLEGFKNCNMPKMDNGRDFIQWLGPDMSIKILTHLDDPSDLVRASSVSSSWHRFVIEHGLCKQLFLKMFPEISSATQIIEVKNMIEPVKLSIDDSTEWERLKRDHRVYAFLARGLTPCISKDCISDSISASSTDNYPDESIQNTLEPRDRVGFRALYWSSKGEGDPSVPETLIYKLAAKLCVVTEIDVQPFQAYFQLGVPIYSPKAVRFRMGYPRTPLILDADIKQALLAAHSWMDDEFVWTYTSPEFPMAQENFLQKFKLPEPVLCIGGILQVELLGRVQRQEMDGLYYICVSHVQVVGQLLLPTFDIEVDPLGKCSLKYNPETHCCASSTQSTEGEASTHSRFRTFTERLMQLLGNGAVEDESDEEPPA</sequence>
<dbReference type="OrthoDB" id="63379at2759"/>
<reference evidence="3 4" key="1">
    <citation type="submission" date="2019-06" db="EMBL/GenBank/DDBJ databases">
        <title>A chromosomal-level reference genome of Carpinus fangiana (Coryloideae, Betulaceae).</title>
        <authorList>
            <person name="Yang X."/>
            <person name="Wang Z."/>
            <person name="Zhang L."/>
            <person name="Hao G."/>
            <person name="Liu J."/>
            <person name="Yang Y."/>
        </authorList>
    </citation>
    <scope>NUCLEOTIDE SEQUENCE [LARGE SCALE GENOMIC DNA]</scope>
    <source>
        <strain evidence="3">Cfa_2016G</strain>
        <tissue evidence="3">Leaf</tissue>
    </source>
</reference>
<dbReference type="Pfam" id="PF00646">
    <property type="entry name" value="F-box"/>
    <property type="match status" value="1"/>
</dbReference>
<dbReference type="Gene3D" id="1.20.1280.50">
    <property type="match status" value="1"/>
</dbReference>
<dbReference type="AlphaFoldDB" id="A0A5N6QY87"/>
<dbReference type="PANTHER" id="PTHR39741">
    <property type="entry name" value="F-BOX DOMAIN CONTAINING PROTEIN, EXPRESSED"/>
    <property type="match status" value="1"/>
</dbReference>
<evidence type="ECO:0000313" key="4">
    <source>
        <dbReference type="Proteomes" id="UP000327013"/>
    </source>
</evidence>
<dbReference type="InterPro" id="IPR055336">
    <property type="entry name" value="At4g00755-like"/>
</dbReference>
<keyword evidence="4" id="KW-1185">Reference proteome</keyword>
<feature type="region of interest" description="Disordered" evidence="1">
    <location>
        <begin position="1"/>
        <end position="21"/>
    </location>
</feature>
<gene>
    <name evidence="3" type="ORF">FH972_008284</name>
</gene>
<feature type="domain" description="F-box" evidence="2">
    <location>
        <begin position="26"/>
        <end position="65"/>
    </location>
</feature>
<dbReference type="Pfam" id="PF12937">
    <property type="entry name" value="F-box-like"/>
    <property type="match status" value="1"/>
</dbReference>
<feature type="domain" description="F-box" evidence="2">
    <location>
        <begin position="261"/>
        <end position="302"/>
    </location>
</feature>
<proteinExistence type="predicted"/>
<dbReference type="Pfam" id="PF14299">
    <property type="entry name" value="PP2"/>
    <property type="match status" value="1"/>
</dbReference>
<dbReference type="SUPFAM" id="SSF81383">
    <property type="entry name" value="F-box domain"/>
    <property type="match status" value="2"/>
</dbReference>
<organism evidence="3 4">
    <name type="scientific">Carpinus fangiana</name>
    <dbReference type="NCBI Taxonomy" id="176857"/>
    <lineage>
        <taxon>Eukaryota</taxon>
        <taxon>Viridiplantae</taxon>
        <taxon>Streptophyta</taxon>
        <taxon>Embryophyta</taxon>
        <taxon>Tracheophyta</taxon>
        <taxon>Spermatophyta</taxon>
        <taxon>Magnoliopsida</taxon>
        <taxon>eudicotyledons</taxon>
        <taxon>Gunneridae</taxon>
        <taxon>Pentapetalae</taxon>
        <taxon>rosids</taxon>
        <taxon>fabids</taxon>
        <taxon>Fagales</taxon>
        <taxon>Betulaceae</taxon>
        <taxon>Carpinus</taxon>
    </lineage>
</organism>
<accession>A0A5N6QY87</accession>
<evidence type="ECO:0000313" key="3">
    <source>
        <dbReference type="EMBL" id="KAE8022489.1"/>
    </source>
</evidence>
<dbReference type="InterPro" id="IPR001810">
    <property type="entry name" value="F-box_dom"/>
</dbReference>
<dbReference type="InterPro" id="IPR025886">
    <property type="entry name" value="PP2-like"/>
</dbReference>
<dbReference type="Proteomes" id="UP000327013">
    <property type="component" value="Chromosome 3"/>
</dbReference>
<dbReference type="InterPro" id="IPR036047">
    <property type="entry name" value="F-box-like_dom_sf"/>
</dbReference>
<dbReference type="CDD" id="cd22162">
    <property type="entry name" value="F-box_AtSKIP3-like"/>
    <property type="match status" value="1"/>
</dbReference>
<protein>
    <recommendedName>
        <fullName evidence="2">F-box domain-containing protein</fullName>
    </recommendedName>
</protein>
<dbReference type="EMBL" id="CM017323">
    <property type="protein sequence ID" value="KAE8022489.1"/>
    <property type="molecule type" value="Genomic_DNA"/>
</dbReference>